<dbReference type="PANTHER" id="PTHR16675">
    <property type="entry name" value="MHC CLASS I-RELATED"/>
    <property type="match status" value="1"/>
</dbReference>
<dbReference type="PROSITE" id="PS50835">
    <property type="entry name" value="IG_LIKE"/>
    <property type="match status" value="1"/>
</dbReference>
<proteinExistence type="inferred from homology"/>
<comment type="similarity">
    <text evidence="2">Belongs to the MHC class I family.</text>
</comment>
<name>A0ABM3XX27_ERIEU</name>
<evidence type="ECO:0000256" key="2">
    <source>
        <dbReference type="RuleBase" id="RU004439"/>
    </source>
</evidence>
<reference evidence="6" key="1">
    <citation type="submission" date="2025-08" db="UniProtKB">
        <authorList>
            <consortium name="RefSeq"/>
        </authorList>
    </citation>
    <scope>IDENTIFICATION</scope>
</reference>
<protein>
    <submittedName>
        <fullName evidence="6">H-2 class I histocompatibility antigen, Q10 alpha chain-like isoform X1</fullName>
    </submittedName>
</protein>
<dbReference type="InterPro" id="IPR013783">
    <property type="entry name" value="Ig-like_fold"/>
</dbReference>
<dbReference type="CDD" id="cd07698">
    <property type="entry name" value="IgC1_MHC_I_alpha3"/>
    <property type="match status" value="1"/>
</dbReference>
<evidence type="ECO:0000313" key="6">
    <source>
        <dbReference type="RefSeq" id="XP_060053372.1"/>
    </source>
</evidence>
<keyword evidence="3" id="KW-0472">Membrane</keyword>
<dbReference type="Pfam" id="PF07654">
    <property type="entry name" value="C1-set"/>
    <property type="match status" value="1"/>
</dbReference>
<evidence type="ECO:0000256" key="3">
    <source>
        <dbReference type="SAM" id="Phobius"/>
    </source>
</evidence>
<evidence type="ECO:0000256" key="1">
    <source>
        <dbReference type="ARBA" id="ARBA00023180"/>
    </source>
</evidence>
<feature type="domain" description="Ig-like" evidence="4">
    <location>
        <begin position="231"/>
        <end position="319"/>
    </location>
</feature>
<gene>
    <name evidence="6" type="primary">LOC103117184</name>
</gene>
<dbReference type="PROSITE" id="PS00290">
    <property type="entry name" value="IG_MHC"/>
    <property type="match status" value="1"/>
</dbReference>
<organism evidence="5 6">
    <name type="scientific">Erinaceus europaeus</name>
    <name type="common">Western European hedgehog</name>
    <dbReference type="NCBI Taxonomy" id="9365"/>
    <lineage>
        <taxon>Eukaryota</taxon>
        <taxon>Metazoa</taxon>
        <taxon>Chordata</taxon>
        <taxon>Craniata</taxon>
        <taxon>Vertebrata</taxon>
        <taxon>Euteleostomi</taxon>
        <taxon>Mammalia</taxon>
        <taxon>Eutheria</taxon>
        <taxon>Laurasiatheria</taxon>
        <taxon>Eulipotyphla</taxon>
        <taxon>Erinaceidae</taxon>
        <taxon>Erinaceinae</taxon>
        <taxon>Erinaceus</taxon>
    </lineage>
</organism>
<evidence type="ECO:0000259" key="4">
    <source>
        <dbReference type="PROSITE" id="PS50835"/>
    </source>
</evidence>
<dbReference type="PANTHER" id="PTHR16675:SF134">
    <property type="entry name" value="IG-LIKE DOMAIN-CONTAINING PROTEIN"/>
    <property type="match status" value="1"/>
</dbReference>
<dbReference type="SMART" id="SM00407">
    <property type="entry name" value="IGc1"/>
    <property type="match status" value="1"/>
</dbReference>
<sequence>MMVLWGLGPQGSAESPWGLPVVADGPSSLAKVVMAELAHLKVDDKPWPGGTHSLHYHYLFLSEPGPALPPFLAVGYVNDQPFIRFDSYEGRAKPLAPWMAAVDAQYWEMETQKHRAWAKVQQVEMWRVMGYHNQSSGTHTTQRMFGCEIQEDGGFSSFWQFGYDGQDHLSLDLETLSWVSSHPVALQTKRRWEMERCYAEYDKVYLEGLCLSSLRRYLELGGHSLTRREPPTVQVTRHLAQNRDTTLRCWAWGFYPRDISVSWWLGEEELSQETEWVETRPSGDGTYQTWAAVRVPQGKETQYSCRVQHSGLSQALTVAWESPSPAGLITTVLFSILATVLLGVGSLILVKWCRHARNKEPYQQAPGGESP</sequence>
<dbReference type="Pfam" id="PF00129">
    <property type="entry name" value="MHC_I"/>
    <property type="match status" value="1"/>
</dbReference>
<dbReference type="Proteomes" id="UP001652624">
    <property type="component" value="Chromosome 9"/>
</dbReference>
<dbReference type="InterPro" id="IPR007110">
    <property type="entry name" value="Ig-like_dom"/>
</dbReference>
<dbReference type="InterPro" id="IPR036179">
    <property type="entry name" value="Ig-like_dom_sf"/>
</dbReference>
<dbReference type="SUPFAM" id="SSF54452">
    <property type="entry name" value="MHC antigen-recognition domain"/>
    <property type="match status" value="1"/>
</dbReference>
<dbReference type="Gene3D" id="2.60.40.10">
    <property type="entry name" value="Immunoglobulins"/>
    <property type="match status" value="1"/>
</dbReference>
<dbReference type="RefSeq" id="XP_060053372.1">
    <property type="nucleotide sequence ID" value="XM_060197389.1"/>
</dbReference>
<dbReference type="InterPro" id="IPR003597">
    <property type="entry name" value="Ig_C1-set"/>
</dbReference>
<dbReference type="GeneID" id="103117184"/>
<dbReference type="InterPro" id="IPR050208">
    <property type="entry name" value="MHC_class-I_related"/>
</dbReference>
<dbReference type="InterPro" id="IPR011162">
    <property type="entry name" value="MHC_I/II-like_Ag-recog"/>
</dbReference>
<evidence type="ECO:0000313" key="5">
    <source>
        <dbReference type="Proteomes" id="UP001652624"/>
    </source>
</evidence>
<dbReference type="InterPro" id="IPR011161">
    <property type="entry name" value="MHC_I-like_Ag-recog"/>
</dbReference>
<accession>A0ABM3XX27</accession>
<dbReference type="Gene3D" id="3.30.500.10">
    <property type="entry name" value="MHC class I-like antigen recognition-like"/>
    <property type="match status" value="1"/>
</dbReference>
<dbReference type="SUPFAM" id="SSF48726">
    <property type="entry name" value="Immunoglobulin"/>
    <property type="match status" value="1"/>
</dbReference>
<dbReference type="InterPro" id="IPR001039">
    <property type="entry name" value="MHC_I_a_a1/a2"/>
</dbReference>
<keyword evidence="5" id="KW-1185">Reference proteome</keyword>
<keyword evidence="3" id="KW-0812">Transmembrane</keyword>
<dbReference type="InterPro" id="IPR037055">
    <property type="entry name" value="MHC_I-like_Ag-recog_sf"/>
</dbReference>
<keyword evidence="3" id="KW-1133">Transmembrane helix</keyword>
<dbReference type="PRINTS" id="PR01638">
    <property type="entry name" value="MHCCLASSI"/>
</dbReference>
<feature type="transmembrane region" description="Helical" evidence="3">
    <location>
        <begin position="326"/>
        <end position="350"/>
    </location>
</feature>
<dbReference type="InterPro" id="IPR003006">
    <property type="entry name" value="Ig/MHC_CS"/>
</dbReference>
<keyword evidence="1" id="KW-0325">Glycoprotein</keyword>